<feature type="transmembrane region" description="Helical" evidence="1">
    <location>
        <begin position="21"/>
        <end position="42"/>
    </location>
</feature>
<dbReference type="RefSeq" id="XP_013429327.1">
    <property type="nucleotide sequence ID" value="XM_013573873.1"/>
</dbReference>
<dbReference type="OrthoDB" id="4138492at2759"/>
<dbReference type="Pfam" id="PF00501">
    <property type="entry name" value="AMP-binding"/>
    <property type="match status" value="1"/>
</dbReference>
<accession>A0A074XK46</accession>
<sequence length="556" mass="59391">MANMIEQLDALIADTLSAWNLYTTLIALALFAFVAYPLIFWAEPDAHPLLLARQAAASPVRQPRESAVYRSTEVPHGYALKTGLSVREPGAPKWTAGKDGDLRDIWREAVNTTAKPTIVSVHGKESIFEHDYTTLSKLINIIGSHLQKSGSQRIAIYAPNSVQYLVTIFACSFYGLTPILVPFNQDHDGACKLLEQTQAQCVIATAGSLPLASLTENVPSLRQVVWVADSASKHMDWQGAPEHETRGKLDVSVWHNLVAEASSASSELPKNDETMVPGNLVFLWQKSINGPAEVVEFTQKNMVAAIAALISALPLRQRLGPSDVVLPADSFSHSYVLCLTMAALFSHASLALNSVAGPGVDLVLASRGAAPTVIIASSQSLANLHQAHMPGSSSGLGKYSHSHHGRALAAGRMPGEDLLYRAFAPKSIAIGYGKLRLILASERAGTEADALSSAALRDLRIITRSRICYALTASSVAGAVAQSNIYDYRHVDRPGHSHFGAPLSSVEIKLVDKDDNKVDGTTPSGEIVVSGPAVVGGESNLGVRGIFHEDCTLGYA</sequence>
<evidence type="ECO:0000259" key="2">
    <source>
        <dbReference type="Pfam" id="PF00501"/>
    </source>
</evidence>
<dbReference type="SUPFAM" id="SSF56801">
    <property type="entry name" value="Acetyl-CoA synthetase-like"/>
    <property type="match status" value="1"/>
</dbReference>
<evidence type="ECO:0000313" key="4">
    <source>
        <dbReference type="Proteomes" id="UP000027730"/>
    </source>
</evidence>
<keyword evidence="1" id="KW-1133">Transmembrane helix</keyword>
<dbReference type="Gene3D" id="3.40.50.12780">
    <property type="entry name" value="N-terminal domain of ligase-like"/>
    <property type="match status" value="1"/>
</dbReference>
<dbReference type="GO" id="GO:0004467">
    <property type="term" value="F:long-chain fatty acid-CoA ligase activity"/>
    <property type="evidence" value="ECO:0007669"/>
    <property type="project" value="TreeGrafter"/>
</dbReference>
<dbReference type="EMBL" id="KL584706">
    <property type="protein sequence ID" value="KEQ74916.1"/>
    <property type="molecule type" value="Genomic_DNA"/>
</dbReference>
<keyword evidence="4" id="KW-1185">Reference proteome</keyword>
<keyword evidence="1" id="KW-0472">Membrane</keyword>
<dbReference type="HOGENOM" id="CLU_022749_0_0_1"/>
<gene>
    <name evidence="3" type="ORF">M436DRAFT_80373</name>
</gene>
<organism evidence="3 4">
    <name type="scientific">Aureobasidium namibiae CBS 147.97</name>
    <dbReference type="NCBI Taxonomy" id="1043004"/>
    <lineage>
        <taxon>Eukaryota</taxon>
        <taxon>Fungi</taxon>
        <taxon>Dikarya</taxon>
        <taxon>Ascomycota</taxon>
        <taxon>Pezizomycotina</taxon>
        <taxon>Dothideomycetes</taxon>
        <taxon>Dothideomycetidae</taxon>
        <taxon>Dothideales</taxon>
        <taxon>Saccotheciaceae</taxon>
        <taxon>Aureobasidium</taxon>
    </lineage>
</organism>
<dbReference type="Proteomes" id="UP000027730">
    <property type="component" value="Unassembled WGS sequence"/>
</dbReference>
<feature type="domain" description="AMP-dependent synthetase/ligase" evidence="2">
    <location>
        <begin position="125"/>
        <end position="537"/>
    </location>
</feature>
<dbReference type="GO" id="GO:0005783">
    <property type="term" value="C:endoplasmic reticulum"/>
    <property type="evidence" value="ECO:0007669"/>
    <property type="project" value="TreeGrafter"/>
</dbReference>
<protein>
    <submittedName>
        <fullName evidence="3">Acetyl-CoA synthetase-like protein</fullName>
    </submittedName>
</protein>
<dbReference type="GO" id="GO:0016020">
    <property type="term" value="C:membrane"/>
    <property type="evidence" value="ECO:0007669"/>
    <property type="project" value="TreeGrafter"/>
</dbReference>
<keyword evidence="1" id="KW-0812">Transmembrane</keyword>
<reference evidence="3 4" key="1">
    <citation type="journal article" date="2014" name="BMC Genomics">
        <title>Genome sequencing of four Aureobasidium pullulans varieties: biotechnological potential, stress tolerance, and description of new species.</title>
        <authorList>
            <person name="Gostin Ar C."/>
            <person name="Ohm R.A."/>
            <person name="Kogej T."/>
            <person name="Sonjak S."/>
            <person name="Turk M."/>
            <person name="Zajc J."/>
            <person name="Zalar P."/>
            <person name="Grube M."/>
            <person name="Sun H."/>
            <person name="Han J."/>
            <person name="Sharma A."/>
            <person name="Chiniquy J."/>
            <person name="Ngan C.Y."/>
            <person name="Lipzen A."/>
            <person name="Barry K."/>
            <person name="Grigoriev I.V."/>
            <person name="Gunde-Cimerman N."/>
        </authorList>
    </citation>
    <scope>NUCLEOTIDE SEQUENCE [LARGE SCALE GENOMIC DNA]</scope>
    <source>
        <strain evidence="3 4">CBS 147.97</strain>
    </source>
</reference>
<dbReference type="AlphaFoldDB" id="A0A074XK46"/>
<dbReference type="GeneID" id="25416606"/>
<dbReference type="PANTHER" id="PTHR43272">
    <property type="entry name" value="LONG-CHAIN-FATTY-ACID--COA LIGASE"/>
    <property type="match status" value="1"/>
</dbReference>
<dbReference type="PANTHER" id="PTHR43272:SF11">
    <property type="entry name" value="AMP-DEPENDENT SYNTHETASE_LIGASE DOMAIN-CONTAINING PROTEIN"/>
    <property type="match status" value="1"/>
</dbReference>
<dbReference type="STRING" id="1043004.A0A074XK46"/>
<dbReference type="InterPro" id="IPR042099">
    <property type="entry name" value="ANL_N_sf"/>
</dbReference>
<proteinExistence type="predicted"/>
<evidence type="ECO:0000256" key="1">
    <source>
        <dbReference type="SAM" id="Phobius"/>
    </source>
</evidence>
<dbReference type="InterPro" id="IPR000873">
    <property type="entry name" value="AMP-dep_synth/lig_dom"/>
</dbReference>
<name>A0A074XK46_9PEZI</name>
<evidence type="ECO:0000313" key="3">
    <source>
        <dbReference type="EMBL" id="KEQ74916.1"/>
    </source>
</evidence>